<dbReference type="InterPro" id="IPR006062">
    <property type="entry name" value="His_biosynth"/>
</dbReference>
<keyword evidence="7 14" id="KW-0368">Histidine biosynthesis</keyword>
<evidence type="ECO:0000313" key="16">
    <source>
        <dbReference type="Proteomes" id="UP000623269"/>
    </source>
</evidence>
<evidence type="ECO:0000256" key="11">
    <source>
        <dbReference type="ARBA" id="ARBA00031409"/>
    </source>
</evidence>
<evidence type="ECO:0000256" key="9">
    <source>
        <dbReference type="ARBA" id="ARBA00025475"/>
    </source>
</evidence>
<evidence type="ECO:0000256" key="13">
    <source>
        <dbReference type="ARBA" id="ARBA00047838"/>
    </source>
</evidence>
<comment type="catalytic activity">
    <reaction evidence="13">
        <text>5-[(5-phospho-1-deoxy-D-ribulos-1-ylimino)methylamino]-1-(5-phospho-beta-D-ribosyl)imidazole-4-carboxamide + L-glutamine = D-erythro-1-(imidazol-4-yl)glycerol 3-phosphate + 5-amino-1-(5-phospho-beta-D-ribosyl)imidazole-4-carboxamide + L-glutamate + H(+)</text>
        <dbReference type="Rhea" id="RHEA:24793"/>
        <dbReference type="ChEBI" id="CHEBI:15378"/>
        <dbReference type="ChEBI" id="CHEBI:29985"/>
        <dbReference type="ChEBI" id="CHEBI:58278"/>
        <dbReference type="ChEBI" id="CHEBI:58359"/>
        <dbReference type="ChEBI" id="CHEBI:58475"/>
        <dbReference type="ChEBI" id="CHEBI:58525"/>
        <dbReference type="EC" id="4.3.2.10"/>
    </reaction>
</comment>
<proteinExistence type="inferred from homology"/>
<dbReference type="EMBL" id="JAEAGR010000016">
    <property type="protein sequence ID" value="MBH1942055.1"/>
    <property type="molecule type" value="Genomic_DNA"/>
</dbReference>
<dbReference type="GO" id="GO:0000107">
    <property type="term" value="F:imidazoleglycerol-phosphate synthase activity"/>
    <property type="evidence" value="ECO:0007669"/>
    <property type="project" value="InterPro"/>
</dbReference>
<sequence>MYNRPRVIPCLLLKDQGLVKTIKFTSPNYLGDPINAVKIFNEKGVDELCLLDITASREGKGPDFDFLLSIATEAFMPMSYGGGITSFEQIKKLFYIGFEKVILNTALIRNPSLISEASKYVGKQSIVASIDVKTELLGKKYCYILDGTERIKINPIDLAKNAEQLGAGEILINSINNDGTMQGYDIELIKQVSNSVSIPVIACGGASNVTDIKRVLTEGEAHAAAAGSMFVYFGKKKAVLINFPSEQEFIAEGVYSNE</sequence>
<comment type="similarity">
    <text evidence="2 14">Belongs to the HisA/HisF family.</text>
</comment>
<dbReference type="Pfam" id="PF00977">
    <property type="entry name" value="His_biosynth"/>
    <property type="match status" value="1"/>
</dbReference>
<dbReference type="Gene3D" id="3.20.20.70">
    <property type="entry name" value="Aldolase class I"/>
    <property type="match status" value="1"/>
</dbReference>
<dbReference type="CDD" id="cd04731">
    <property type="entry name" value="HisF"/>
    <property type="match status" value="1"/>
</dbReference>
<comment type="pathway">
    <text evidence="1">Amino-acid biosynthesis; L-histidine biosynthesis; L-histidine from 5-phospho-alpha-D-ribose 1-diphosphate: step 5/9.</text>
</comment>
<dbReference type="GO" id="GO:0016829">
    <property type="term" value="F:lyase activity"/>
    <property type="evidence" value="ECO:0007669"/>
    <property type="project" value="UniProtKB-KW"/>
</dbReference>
<name>A0A8J7KX39_9FIRM</name>
<dbReference type="NCBIfam" id="NF038364">
    <property type="entry name" value="AglZ_HisF2_fam"/>
    <property type="match status" value="1"/>
</dbReference>
<dbReference type="GO" id="GO:0000105">
    <property type="term" value="P:L-histidine biosynthetic process"/>
    <property type="evidence" value="ECO:0007669"/>
    <property type="project" value="UniProtKB-UniPathway"/>
</dbReference>
<dbReference type="InterPro" id="IPR011060">
    <property type="entry name" value="RibuloseP-bd_barrel"/>
</dbReference>
<protein>
    <recommendedName>
        <fullName evidence="5">Imidazole glycerol phosphate synthase subunit HisF</fullName>
        <ecNumber evidence="4">4.3.2.10</ecNumber>
    </recommendedName>
    <alternativeName>
        <fullName evidence="10">IGP synthase cyclase subunit</fullName>
    </alternativeName>
    <alternativeName>
        <fullName evidence="11">IGP synthase subunit HisF</fullName>
    </alternativeName>
    <alternativeName>
        <fullName evidence="12">ImGP synthase subunit HisF</fullName>
    </alternativeName>
</protein>
<accession>A0A8J7KX39</accession>
<dbReference type="SUPFAM" id="SSF51366">
    <property type="entry name" value="Ribulose-phoshate binding barrel"/>
    <property type="match status" value="1"/>
</dbReference>
<dbReference type="UniPathway" id="UPA00031">
    <property type="reaction ID" value="UER00010"/>
</dbReference>
<gene>
    <name evidence="15" type="primary">hisF</name>
    <name evidence="15" type="ORF">I5677_14230</name>
</gene>
<evidence type="ECO:0000256" key="3">
    <source>
        <dbReference type="ARBA" id="ARBA00011152"/>
    </source>
</evidence>
<evidence type="ECO:0000256" key="2">
    <source>
        <dbReference type="ARBA" id="ARBA00009667"/>
    </source>
</evidence>
<keyword evidence="16" id="KW-1185">Reference proteome</keyword>
<dbReference type="InterPro" id="IPR050064">
    <property type="entry name" value="IGPS_HisA/HisF"/>
</dbReference>
<evidence type="ECO:0000256" key="8">
    <source>
        <dbReference type="ARBA" id="ARBA00023239"/>
    </source>
</evidence>
<evidence type="ECO:0000256" key="7">
    <source>
        <dbReference type="ARBA" id="ARBA00023102"/>
    </source>
</evidence>
<dbReference type="InterPro" id="IPR004651">
    <property type="entry name" value="HisF"/>
</dbReference>
<evidence type="ECO:0000256" key="12">
    <source>
        <dbReference type="ARBA" id="ARBA00032401"/>
    </source>
</evidence>
<dbReference type="Proteomes" id="UP000623269">
    <property type="component" value="Unassembled WGS sequence"/>
</dbReference>
<evidence type="ECO:0000256" key="14">
    <source>
        <dbReference type="RuleBase" id="RU003657"/>
    </source>
</evidence>
<comment type="function">
    <text evidence="9">IGPS catalyzes the conversion of PRFAR and glutamine to IGP, AICAR and glutamate. The HisF subunit catalyzes the cyclization activity that produces IGP and AICAR from PRFAR using the ammonia provided by the HisH subunit.</text>
</comment>
<comment type="subunit">
    <text evidence="3">Heterodimer of HisH and HisF.</text>
</comment>
<reference evidence="15" key="1">
    <citation type="submission" date="2020-12" db="EMBL/GenBank/DDBJ databases">
        <title>M. sibirica DSM 26468T genome.</title>
        <authorList>
            <person name="Thieme N."/>
            <person name="Rettenmaier R."/>
            <person name="Zverlov V."/>
            <person name="Liebl W."/>
        </authorList>
    </citation>
    <scope>NUCLEOTIDE SEQUENCE</scope>
    <source>
        <strain evidence="15">DSM 26468</strain>
    </source>
</reference>
<evidence type="ECO:0000256" key="1">
    <source>
        <dbReference type="ARBA" id="ARBA00005091"/>
    </source>
</evidence>
<dbReference type="AlphaFoldDB" id="A0A8J7KX39"/>
<dbReference type="EC" id="4.3.2.10" evidence="4"/>
<organism evidence="15 16">
    <name type="scientific">Mobilitalea sibirica</name>
    <dbReference type="NCBI Taxonomy" id="1462919"/>
    <lineage>
        <taxon>Bacteria</taxon>
        <taxon>Bacillati</taxon>
        <taxon>Bacillota</taxon>
        <taxon>Clostridia</taxon>
        <taxon>Lachnospirales</taxon>
        <taxon>Lachnospiraceae</taxon>
        <taxon>Mobilitalea</taxon>
    </lineage>
</organism>
<dbReference type="RefSeq" id="WP_197662300.1">
    <property type="nucleotide sequence ID" value="NZ_JAEAGR010000016.1"/>
</dbReference>
<dbReference type="PANTHER" id="PTHR21235:SF2">
    <property type="entry name" value="IMIDAZOLE GLYCEROL PHOSPHATE SYNTHASE HISHF"/>
    <property type="match status" value="1"/>
</dbReference>
<evidence type="ECO:0000256" key="10">
    <source>
        <dbReference type="ARBA" id="ARBA00030264"/>
    </source>
</evidence>
<evidence type="ECO:0000256" key="5">
    <source>
        <dbReference type="ARBA" id="ARBA00016318"/>
    </source>
</evidence>
<keyword evidence="8 15" id="KW-0456">Lyase</keyword>
<dbReference type="PANTHER" id="PTHR21235">
    <property type="entry name" value="IMIDAZOLE GLYCEROL PHOSPHATE SYNTHASE SUBUNIT HISF/H IGP SYNTHASE SUBUNIT HISF/H"/>
    <property type="match status" value="1"/>
</dbReference>
<evidence type="ECO:0000313" key="15">
    <source>
        <dbReference type="EMBL" id="MBH1942055.1"/>
    </source>
</evidence>
<evidence type="ECO:0000256" key="4">
    <source>
        <dbReference type="ARBA" id="ARBA00012809"/>
    </source>
</evidence>
<comment type="caution">
    <text evidence="15">The sequence shown here is derived from an EMBL/GenBank/DDBJ whole genome shotgun (WGS) entry which is preliminary data.</text>
</comment>
<dbReference type="InterPro" id="IPR013785">
    <property type="entry name" value="Aldolase_TIM"/>
</dbReference>
<keyword evidence="6 14" id="KW-0028">Amino-acid biosynthesis</keyword>
<evidence type="ECO:0000256" key="6">
    <source>
        <dbReference type="ARBA" id="ARBA00022605"/>
    </source>
</evidence>